<reference evidence="1 2" key="1">
    <citation type="submission" date="2020-08" db="EMBL/GenBank/DDBJ databases">
        <title>Sequencing the genomes of 1000 actinobacteria strains.</title>
        <authorList>
            <person name="Klenk H.-P."/>
        </authorList>
    </citation>
    <scope>NUCLEOTIDE SEQUENCE [LARGE SCALE GENOMIC DNA]</scope>
    <source>
        <strain evidence="1 2">DSM 12511</strain>
    </source>
</reference>
<dbReference type="AlphaFoldDB" id="A0A7X0KTD9"/>
<dbReference type="RefSeq" id="WP_184749261.1">
    <property type="nucleotide sequence ID" value="NZ_BAAAJR010000008.1"/>
</dbReference>
<dbReference type="EMBL" id="JACHML010000001">
    <property type="protein sequence ID" value="MBB6389987.1"/>
    <property type="molecule type" value="Genomic_DNA"/>
</dbReference>
<keyword evidence="2" id="KW-1185">Reference proteome</keyword>
<sequence length="64" mass="7399">MSLHKSHSCGKVRFRDHREAVSALHNVTTLRKRAEEDMVPSRRREVRTYECDACHGHHLTSMAA</sequence>
<comment type="caution">
    <text evidence="1">The sequence shown here is derived from an EMBL/GenBank/DDBJ whole genome shotgun (WGS) entry which is preliminary data.</text>
</comment>
<gene>
    <name evidence="1" type="ORF">HD594_000300</name>
</gene>
<name>A0A7X0KTD9_9MICO</name>
<proteinExistence type="predicted"/>
<evidence type="ECO:0000313" key="1">
    <source>
        <dbReference type="EMBL" id="MBB6389987.1"/>
    </source>
</evidence>
<dbReference type="Proteomes" id="UP000537775">
    <property type="component" value="Unassembled WGS sequence"/>
</dbReference>
<protein>
    <submittedName>
        <fullName evidence="1">Uncharacterized protein</fullName>
    </submittedName>
</protein>
<accession>A0A7X0KTD9</accession>
<evidence type="ECO:0000313" key="2">
    <source>
        <dbReference type="Proteomes" id="UP000537775"/>
    </source>
</evidence>
<organism evidence="1 2">
    <name type="scientific">Microbacterium thalassium</name>
    <dbReference type="NCBI Taxonomy" id="362649"/>
    <lineage>
        <taxon>Bacteria</taxon>
        <taxon>Bacillati</taxon>
        <taxon>Actinomycetota</taxon>
        <taxon>Actinomycetes</taxon>
        <taxon>Micrococcales</taxon>
        <taxon>Microbacteriaceae</taxon>
        <taxon>Microbacterium</taxon>
    </lineage>
</organism>